<feature type="domain" description="FERM" evidence="1">
    <location>
        <begin position="1"/>
        <end position="142"/>
    </location>
</feature>
<organism evidence="2 3">
    <name type="scientific">Caerostris extrusa</name>
    <name type="common">Bark spider</name>
    <name type="synonym">Caerostris bankana</name>
    <dbReference type="NCBI Taxonomy" id="172846"/>
    <lineage>
        <taxon>Eukaryota</taxon>
        <taxon>Metazoa</taxon>
        <taxon>Ecdysozoa</taxon>
        <taxon>Arthropoda</taxon>
        <taxon>Chelicerata</taxon>
        <taxon>Arachnida</taxon>
        <taxon>Araneae</taxon>
        <taxon>Araneomorphae</taxon>
        <taxon>Entelegynae</taxon>
        <taxon>Araneoidea</taxon>
        <taxon>Araneidae</taxon>
        <taxon>Caerostris</taxon>
    </lineage>
</organism>
<dbReference type="InterPro" id="IPR049385">
    <property type="entry name" value="FAK1-like_FERM_C"/>
</dbReference>
<dbReference type="InterPro" id="IPR041784">
    <property type="entry name" value="FAK1/PYK2_FERM_C"/>
</dbReference>
<dbReference type="PROSITE" id="PS50057">
    <property type="entry name" value="FERM_3"/>
    <property type="match status" value="1"/>
</dbReference>
<accession>A0AAV4MSZ5</accession>
<dbReference type="InterPro" id="IPR000299">
    <property type="entry name" value="FERM_domain"/>
</dbReference>
<proteinExistence type="predicted"/>
<dbReference type="SUPFAM" id="SSF50729">
    <property type="entry name" value="PH domain-like"/>
    <property type="match status" value="1"/>
</dbReference>
<dbReference type="Gene3D" id="2.30.29.30">
    <property type="entry name" value="Pleckstrin-homology domain (PH domain)/Phosphotyrosine-binding domain (PTB)"/>
    <property type="match status" value="1"/>
</dbReference>
<gene>
    <name evidence="2" type="primary">PTK2</name>
    <name evidence="2" type="ORF">CEXT_670841</name>
</gene>
<dbReference type="CDD" id="cd13190">
    <property type="entry name" value="FERM_C_FAK1"/>
    <property type="match status" value="1"/>
</dbReference>
<dbReference type="AlphaFoldDB" id="A0AAV4MSZ5"/>
<keyword evidence="3" id="KW-1185">Reference proteome</keyword>
<dbReference type="EMBL" id="BPLR01020121">
    <property type="protein sequence ID" value="GIX74990.1"/>
    <property type="molecule type" value="Genomic_DNA"/>
</dbReference>
<name>A0AAV4MSZ5_CAEEX</name>
<dbReference type="Proteomes" id="UP001054945">
    <property type="component" value="Unassembled WGS sequence"/>
</dbReference>
<dbReference type="InterPro" id="IPR011993">
    <property type="entry name" value="PH-like_dom_sf"/>
</dbReference>
<dbReference type="Pfam" id="PF21477">
    <property type="entry name" value="FERM_C_FAK1"/>
    <property type="match status" value="1"/>
</dbReference>
<sequence>MIQNQFKRFASLSEVDCMFMFLDMVHPVVKYDREIFKCALGTGWSVPVELVIGADTGISFLTDPNAVVSILIALLFLADIYGKLPKVQSINTVVTPDGSKPVLQLKIDGTAEMLSISCPSTNIAECIASLIDGYCRLVHGTKLHFGIIQIQRSQNLGTEVTEAV</sequence>
<reference evidence="2 3" key="1">
    <citation type="submission" date="2021-06" db="EMBL/GenBank/DDBJ databases">
        <title>Caerostris extrusa draft genome.</title>
        <authorList>
            <person name="Kono N."/>
            <person name="Arakawa K."/>
        </authorList>
    </citation>
    <scope>NUCLEOTIDE SEQUENCE [LARGE SCALE GENOMIC DNA]</scope>
</reference>
<evidence type="ECO:0000259" key="1">
    <source>
        <dbReference type="PROSITE" id="PS50057"/>
    </source>
</evidence>
<evidence type="ECO:0000313" key="3">
    <source>
        <dbReference type="Proteomes" id="UP001054945"/>
    </source>
</evidence>
<evidence type="ECO:0000313" key="2">
    <source>
        <dbReference type="EMBL" id="GIX74990.1"/>
    </source>
</evidence>
<comment type="caution">
    <text evidence="2">The sequence shown here is derived from an EMBL/GenBank/DDBJ whole genome shotgun (WGS) entry which is preliminary data.</text>
</comment>
<protein>
    <recommendedName>
        <fullName evidence="1">FERM domain-containing protein</fullName>
    </recommendedName>
</protein>